<evidence type="ECO:0000259" key="1">
    <source>
        <dbReference type="Pfam" id="PF00561"/>
    </source>
</evidence>
<accession>A0ABW4DPH1</accession>
<dbReference type="Proteomes" id="UP001597244">
    <property type="component" value="Unassembled WGS sequence"/>
</dbReference>
<dbReference type="GO" id="GO:0016787">
    <property type="term" value="F:hydrolase activity"/>
    <property type="evidence" value="ECO:0007669"/>
    <property type="project" value="UniProtKB-KW"/>
</dbReference>
<reference evidence="3" key="1">
    <citation type="journal article" date="2019" name="Int. J. Syst. Evol. Microbiol.">
        <title>The Global Catalogue of Microorganisms (GCM) 10K type strain sequencing project: providing services to taxonomists for standard genome sequencing and annotation.</title>
        <authorList>
            <consortium name="The Broad Institute Genomics Platform"/>
            <consortium name="The Broad Institute Genome Sequencing Center for Infectious Disease"/>
            <person name="Wu L."/>
            <person name="Ma J."/>
        </authorList>
    </citation>
    <scope>NUCLEOTIDE SEQUENCE [LARGE SCALE GENOMIC DNA]</scope>
    <source>
        <strain evidence="3">CCM 8951</strain>
    </source>
</reference>
<dbReference type="PANTHER" id="PTHR47381">
    <property type="entry name" value="ALPHA/BETA-HYDROLASES SUPERFAMILY PROTEIN"/>
    <property type="match status" value="1"/>
</dbReference>
<gene>
    <name evidence="2" type="ORF">ACFQ4L_10730</name>
</gene>
<comment type="caution">
    <text evidence="2">The sequence shown here is derived from an EMBL/GenBank/DDBJ whole genome shotgun (WGS) entry which is preliminary data.</text>
</comment>
<organism evidence="2 3">
    <name type="scientific">Lapidilactobacillus mulanensis</name>
    <dbReference type="NCBI Taxonomy" id="2485999"/>
    <lineage>
        <taxon>Bacteria</taxon>
        <taxon>Bacillati</taxon>
        <taxon>Bacillota</taxon>
        <taxon>Bacilli</taxon>
        <taxon>Lactobacillales</taxon>
        <taxon>Lactobacillaceae</taxon>
        <taxon>Lapidilactobacillus</taxon>
    </lineage>
</organism>
<dbReference type="Gene3D" id="3.40.50.1820">
    <property type="entry name" value="alpha/beta hydrolase"/>
    <property type="match status" value="1"/>
</dbReference>
<dbReference type="SUPFAM" id="SSF53474">
    <property type="entry name" value="alpha/beta-Hydrolases"/>
    <property type="match status" value="1"/>
</dbReference>
<dbReference type="EMBL" id="JBHTOF010000104">
    <property type="protein sequence ID" value="MFD1466537.1"/>
    <property type="molecule type" value="Genomic_DNA"/>
</dbReference>
<evidence type="ECO:0000313" key="2">
    <source>
        <dbReference type="EMBL" id="MFD1466537.1"/>
    </source>
</evidence>
<dbReference type="RefSeq" id="WP_225417285.1">
    <property type="nucleotide sequence ID" value="NZ_JBHTOF010000104.1"/>
</dbReference>
<dbReference type="InterPro" id="IPR000073">
    <property type="entry name" value="AB_hydrolase_1"/>
</dbReference>
<evidence type="ECO:0000313" key="3">
    <source>
        <dbReference type="Proteomes" id="UP001597244"/>
    </source>
</evidence>
<dbReference type="EC" id="3.1.-.-" evidence="2"/>
<dbReference type="Pfam" id="PF00561">
    <property type="entry name" value="Abhydrolase_1"/>
    <property type="match status" value="1"/>
</dbReference>
<dbReference type="InterPro" id="IPR029058">
    <property type="entry name" value="AB_hydrolase_fold"/>
</dbReference>
<keyword evidence="3" id="KW-1185">Reference proteome</keyword>
<dbReference type="PANTHER" id="PTHR47381:SF3">
    <property type="entry name" value="ALPHA_BETA-HYDROLASES SUPERFAMILY PROTEIN"/>
    <property type="match status" value="1"/>
</dbReference>
<keyword evidence="2" id="KW-0378">Hydrolase</keyword>
<protein>
    <submittedName>
        <fullName evidence="2">Dienelactone hydrolase family protein</fullName>
        <ecNumber evidence="2">3.1.-.-</ecNumber>
    </submittedName>
</protein>
<name>A0ABW4DPH1_9LACO</name>
<feature type="domain" description="AB hydrolase-1" evidence="1">
    <location>
        <begin position="63"/>
        <end position="181"/>
    </location>
</feature>
<sequence length="297" mass="33358">MADRADLIALLGTDAKIEQPSGEILFKQEFSGYNLETLSLQLNTLEEVPAYFAYPTTGEGPYPLVIFNHSHGGNFTLGKSELVKGNSYLQQPTFMEVLIKMGYAVGCIDMWGFGERQGKKESELVKEFLLTGRTLWGMRIFDDQQFITYLSGRTEIDATRIATIGMSMGGMMSWWLAALDPRVKLTVDIAGQVELETLITMRGLDHHGFYYYVPGLLTHFSTLAIQEMIVPRYRLSLVGKTDNMCPIAGVDLLDKKLQKSYGQAAMADHWQSAAMTGGHQETGEMRRTWINFLQKNL</sequence>
<proteinExistence type="predicted"/>